<dbReference type="SUPFAM" id="SSF109604">
    <property type="entry name" value="HD-domain/PDEase-like"/>
    <property type="match status" value="1"/>
</dbReference>
<dbReference type="GO" id="GO:0005634">
    <property type="term" value="C:nucleus"/>
    <property type="evidence" value="ECO:0007669"/>
    <property type="project" value="TreeGrafter"/>
</dbReference>
<dbReference type="Proteomes" id="UP000192578">
    <property type="component" value="Unassembled WGS sequence"/>
</dbReference>
<feature type="domain" description="HD" evidence="2">
    <location>
        <begin position="108"/>
        <end position="249"/>
    </location>
</feature>
<dbReference type="PROSITE" id="PS51831">
    <property type="entry name" value="HD"/>
    <property type="match status" value="1"/>
</dbReference>
<dbReference type="InterPro" id="IPR006674">
    <property type="entry name" value="HD_domain"/>
</dbReference>
<dbReference type="SMART" id="SM00471">
    <property type="entry name" value="HDc"/>
    <property type="match status" value="1"/>
</dbReference>
<dbReference type="InterPro" id="IPR050135">
    <property type="entry name" value="dGTPase-like"/>
</dbReference>
<dbReference type="PANTHER" id="PTHR11373">
    <property type="entry name" value="DEOXYNUCLEOSIDE TRIPHOSPHATE TRIPHOSPHOHYDROLASE"/>
    <property type="match status" value="1"/>
</dbReference>
<protein>
    <submittedName>
        <fullName evidence="3">Deoxynucleoside triphosphate triphosphohydrolase SAMHD1</fullName>
    </submittedName>
</protein>
<dbReference type="AlphaFoldDB" id="A0A1W0XCZ6"/>
<name>A0A1W0XCZ6_HYPEX</name>
<accession>A0A1W0XCZ6</accession>
<reference evidence="4" key="1">
    <citation type="submission" date="2017-01" db="EMBL/GenBank/DDBJ databases">
        <title>Comparative genomics of anhydrobiosis in the tardigrade Hypsibius dujardini.</title>
        <authorList>
            <person name="Yoshida Y."/>
            <person name="Koutsovoulos G."/>
            <person name="Laetsch D."/>
            <person name="Stevens L."/>
            <person name="Kumar S."/>
            <person name="Horikawa D."/>
            <person name="Ishino K."/>
            <person name="Komine S."/>
            <person name="Tomita M."/>
            <person name="Blaxter M."/>
            <person name="Arakawa K."/>
        </authorList>
    </citation>
    <scope>NUCLEOTIDE SEQUENCE [LARGE SCALE GENOMIC DNA]</scope>
    <source>
        <strain evidence="4">Z151</strain>
    </source>
</reference>
<comment type="similarity">
    <text evidence="1">Belongs to the SAMHD1 family.</text>
</comment>
<organism evidence="3 4">
    <name type="scientific">Hypsibius exemplaris</name>
    <name type="common">Freshwater tardigrade</name>
    <dbReference type="NCBI Taxonomy" id="2072580"/>
    <lineage>
        <taxon>Eukaryota</taxon>
        <taxon>Metazoa</taxon>
        <taxon>Ecdysozoa</taxon>
        <taxon>Tardigrada</taxon>
        <taxon>Eutardigrada</taxon>
        <taxon>Parachela</taxon>
        <taxon>Hypsibioidea</taxon>
        <taxon>Hypsibiidae</taxon>
        <taxon>Hypsibius</taxon>
    </lineage>
</organism>
<keyword evidence="4" id="KW-1185">Reference proteome</keyword>
<evidence type="ECO:0000259" key="2">
    <source>
        <dbReference type="PROSITE" id="PS51831"/>
    </source>
</evidence>
<dbReference type="EMBL" id="MTYJ01000003">
    <property type="protein sequence ID" value="OQV25320.1"/>
    <property type="molecule type" value="Genomic_DNA"/>
</dbReference>
<dbReference type="GO" id="GO:0006203">
    <property type="term" value="P:dGTP catabolic process"/>
    <property type="evidence" value="ECO:0007669"/>
    <property type="project" value="TreeGrafter"/>
</dbReference>
<comment type="caution">
    <text evidence="3">The sequence shown here is derived from an EMBL/GenBank/DDBJ whole genome shotgun (WGS) entry which is preliminary data.</text>
</comment>
<sequence>MYLCSIARALISKITSSAIPSTYALEIQVFMASPCKARDSETATLGAPSTGNVLNHPHGTDIVDPIHGTITVHPLLSAFINTPQFQRLRFIRMLGPAYFTFPTGNHNRFEHCIGVSYLAMQLVETIRRNQPELAVTEADCLAVGLAGLCHDLGHGPLSHTFERFLREACPDKKPWDHEAFSISIMEDIVESRNLMPLLRSYHLDEIDLIFVKELIHGQRLVGRPKEKAFLYEIVSNKRNGIDVDRIDYIYRDAFNVPVVACTPTRFSEVIDTARAICVDDDWQICYAARFAHVIWELFDTRRELHRRLYQNQANGLGERMTLDILLAADKHLTFVGPDGVSFRLTESLKSLPHFMMLNDGIISQIRDSFQPEMKTARDLLNRLFTNERYKFICRTDLVKSLGGIELAKLKVDLTRMVKSSLQKSPHREMRVDDVVLIHQKFDYGMGEKNPMERISFYDRSNLSAAVKMSTEDFDVSSPQYWLEESVSLYYKHDDVTIIDELRCAMCRWAEERKLRILLNPDNLKPLRSARNEKGDHDAILPDAELTKAVKKDLFSIYNMEEPADAKIKGEFDVLARLDEFEANKVKPK</sequence>
<evidence type="ECO:0000313" key="3">
    <source>
        <dbReference type="EMBL" id="OQV25320.1"/>
    </source>
</evidence>
<dbReference type="OrthoDB" id="9991235at2759"/>
<dbReference type="GO" id="GO:0008832">
    <property type="term" value="F:dGTPase activity"/>
    <property type="evidence" value="ECO:0007669"/>
    <property type="project" value="TreeGrafter"/>
</dbReference>
<evidence type="ECO:0000256" key="1">
    <source>
        <dbReference type="ARBA" id="ARBA00005776"/>
    </source>
</evidence>
<dbReference type="Gene3D" id="1.10.3210.10">
    <property type="entry name" value="Hypothetical protein af1432"/>
    <property type="match status" value="1"/>
</dbReference>
<evidence type="ECO:0000313" key="4">
    <source>
        <dbReference type="Proteomes" id="UP000192578"/>
    </source>
</evidence>
<dbReference type="Pfam" id="PF01966">
    <property type="entry name" value="HD"/>
    <property type="match status" value="1"/>
</dbReference>
<dbReference type="PANTHER" id="PTHR11373:SF4">
    <property type="entry name" value="DEOXYNUCLEOSIDE TRIPHOSPHATE TRIPHOSPHOHYDROLASE SAMHD1"/>
    <property type="match status" value="1"/>
</dbReference>
<dbReference type="CDD" id="cd00077">
    <property type="entry name" value="HDc"/>
    <property type="match status" value="1"/>
</dbReference>
<proteinExistence type="inferred from homology"/>
<gene>
    <name evidence="3" type="ORF">BV898_01002</name>
</gene>
<dbReference type="InterPro" id="IPR003607">
    <property type="entry name" value="HD/PDEase_dom"/>
</dbReference>
<dbReference type="Gene3D" id="3.30.70.2760">
    <property type="match status" value="1"/>
</dbReference>